<dbReference type="Gramene" id="OGLUM05G10820.1">
    <property type="protein sequence ID" value="OGLUM05G10820.1"/>
    <property type="gene ID" value="OGLUM05G10820"/>
</dbReference>
<feature type="compositionally biased region" description="Polar residues" evidence="1">
    <location>
        <begin position="70"/>
        <end position="81"/>
    </location>
</feature>
<evidence type="ECO:0000313" key="2">
    <source>
        <dbReference type="EnsemblPlants" id="OGLUM05G10820.1"/>
    </source>
</evidence>
<sequence length="81" mass="8230">MLALLDTNKIGGGGAAADSRCNPSSIQPTTRSSPSGVIGKQAVGFAVMASVHIHRKAHGCQPASEHVDSNDSNAYLNPATS</sequence>
<feature type="region of interest" description="Disordered" evidence="1">
    <location>
        <begin position="1"/>
        <end position="35"/>
    </location>
</feature>
<accession>A0A0D9ZWW5</accession>
<feature type="region of interest" description="Disordered" evidence="1">
    <location>
        <begin position="59"/>
        <end position="81"/>
    </location>
</feature>
<protein>
    <submittedName>
        <fullName evidence="2">Uncharacterized protein</fullName>
    </submittedName>
</protein>
<keyword evidence="3" id="KW-1185">Reference proteome</keyword>
<proteinExistence type="predicted"/>
<reference evidence="2" key="2">
    <citation type="submission" date="2018-05" db="EMBL/GenBank/DDBJ databases">
        <title>OgluRS3 (Oryza glumaepatula Reference Sequence Version 3).</title>
        <authorList>
            <person name="Zhang J."/>
            <person name="Kudrna D."/>
            <person name="Lee S."/>
            <person name="Talag J."/>
            <person name="Welchert J."/>
            <person name="Wing R.A."/>
        </authorList>
    </citation>
    <scope>NUCLEOTIDE SEQUENCE [LARGE SCALE GENOMIC DNA]</scope>
</reference>
<dbReference type="Proteomes" id="UP000026961">
    <property type="component" value="Chromosome 5"/>
</dbReference>
<evidence type="ECO:0000313" key="3">
    <source>
        <dbReference type="Proteomes" id="UP000026961"/>
    </source>
</evidence>
<dbReference type="AlphaFoldDB" id="A0A0D9ZWW5"/>
<evidence type="ECO:0000256" key="1">
    <source>
        <dbReference type="SAM" id="MobiDB-lite"/>
    </source>
</evidence>
<dbReference type="EnsemblPlants" id="OGLUM05G10820.1">
    <property type="protein sequence ID" value="OGLUM05G10820.1"/>
    <property type="gene ID" value="OGLUM05G10820"/>
</dbReference>
<reference evidence="2" key="1">
    <citation type="submission" date="2015-04" db="UniProtKB">
        <authorList>
            <consortium name="EnsemblPlants"/>
        </authorList>
    </citation>
    <scope>IDENTIFICATION</scope>
</reference>
<name>A0A0D9ZWW5_9ORYZ</name>
<organism evidence="2">
    <name type="scientific">Oryza glumipatula</name>
    <dbReference type="NCBI Taxonomy" id="40148"/>
    <lineage>
        <taxon>Eukaryota</taxon>
        <taxon>Viridiplantae</taxon>
        <taxon>Streptophyta</taxon>
        <taxon>Embryophyta</taxon>
        <taxon>Tracheophyta</taxon>
        <taxon>Spermatophyta</taxon>
        <taxon>Magnoliopsida</taxon>
        <taxon>Liliopsida</taxon>
        <taxon>Poales</taxon>
        <taxon>Poaceae</taxon>
        <taxon>BOP clade</taxon>
        <taxon>Oryzoideae</taxon>
        <taxon>Oryzeae</taxon>
        <taxon>Oryzinae</taxon>
        <taxon>Oryza</taxon>
    </lineage>
</organism>
<feature type="compositionally biased region" description="Polar residues" evidence="1">
    <location>
        <begin position="21"/>
        <end position="35"/>
    </location>
</feature>
<dbReference type="HOGENOM" id="CLU_2577743_0_0_1"/>